<keyword evidence="2" id="KW-1185">Reference proteome</keyword>
<reference evidence="1 2" key="1">
    <citation type="submission" date="2018-04" db="EMBL/GenBank/DDBJ databases">
        <title>Genomic Encyclopedia of Archaeal and Bacterial Type Strains, Phase II (KMG-II): from individual species to whole genera.</title>
        <authorList>
            <person name="Goeker M."/>
        </authorList>
    </citation>
    <scope>NUCLEOTIDE SEQUENCE [LARGE SCALE GENOMIC DNA]</scope>
    <source>
        <strain evidence="1 2">DSM 100977</strain>
    </source>
</reference>
<proteinExistence type="predicted"/>
<evidence type="ECO:0000313" key="2">
    <source>
        <dbReference type="Proteomes" id="UP000243978"/>
    </source>
</evidence>
<evidence type="ECO:0000313" key="1">
    <source>
        <dbReference type="EMBL" id="PTX57078.1"/>
    </source>
</evidence>
<dbReference type="AlphaFoldDB" id="A0A2T6BLX8"/>
<dbReference type="EMBL" id="QBKS01000001">
    <property type="protein sequence ID" value="PTX57078.1"/>
    <property type="molecule type" value="Genomic_DNA"/>
</dbReference>
<name>A0A2T6BLX8_9RHOB</name>
<gene>
    <name evidence="1" type="ORF">C8N43_1744</name>
</gene>
<comment type="caution">
    <text evidence="1">The sequence shown here is derived from an EMBL/GenBank/DDBJ whole genome shotgun (WGS) entry which is preliminary data.</text>
</comment>
<accession>A0A2T6BLX8</accession>
<dbReference type="OrthoDB" id="7857152at2"/>
<sequence length="107" mass="11190">MSVVLSIFKHLQLFCFAFALAASGMLYVGISSGQMERGPIYLGLAEQFASVMAATPAFQATMDGYPAAQAGEVHPAQLPAPSIGVVQSASESLRGLRTRQFAGLGQP</sequence>
<dbReference type="RefSeq" id="WP_107845208.1">
    <property type="nucleotide sequence ID" value="NZ_QBKS01000001.1"/>
</dbReference>
<organism evidence="1 2">
    <name type="scientific">Litoreibacter ponti</name>
    <dbReference type="NCBI Taxonomy" id="1510457"/>
    <lineage>
        <taxon>Bacteria</taxon>
        <taxon>Pseudomonadati</taxon>
        <taxon>Pseudomonadota</taxon>
        <taxon>Alphaproteobacteria</taxon>
        <taxon>Rhodobacterales</taxon>
        <taxon>Roseobacteraceae</taxon>
        <taxon>Litoreibacter</taxon>
    </lineage>
</organism>
<dbReference type="Proteomes" id="UP000243978">
    <property type="component" value="Unassembled WGS sequence"/>
</dbReference>
<protein>
    <submittedName>
        <fullName evidence="1">Uncharacterized protein</fullName>
    </submittedName>
</protein>